<evidence type="ECO:0000313" key="2">
    <source>
        <dbReference type="Proteomes" id="UP001148838"/>
    </source>
</evidence>
<proteinExistence type="predicted"/>
<comment type="caution">
    <text evidence="1">The sequence shown here is derived from an EMBL/GenBank/DDBJ whole genome shotgun (WGS) entry which is preliminary data.</text>
</comment>
<protein>
    <submittedName>
        <fullName evidence="1">Uncharacterized protein</fullName>
    </submittedName>
</protein>
<keyword evidence="2" id="KW-1185">Reference proteome</keyword>
<reference evidence="1 2" key="1">
    <citation type="journal article" date="2022" name="Allergy">
        <title>Genome assembly and annotation of Periplaneta americana reveal a comprehensive cockroach allergen profile.</title>
        <authorList>
            <person name="Wang L."/>
            <person name="Xiong Q."/>
            <person name="Saelim N."/>
            <person name="Wang L."/>
            <person name="Nong W."/>
            <person name="Wan A.T."/>
            <person name="Shi M."/>
            <person name="Liu X."/>
            <person name="Cao Q."/>
            <person name="Hui J.H.L."/>
            <person name="Sookrung N."/>
            <person name="Leung T.F."/>
            <person name="Tungtrongchitr A."/>
            <person name="Tsui S.K.W."/>
        </authorList>
    </citation>
    <scope>NUCLEOTIDE SEQUENCE [LARGE SCALE GENOMIC DNA]</scope>
    <source>
        <strain evidence="1">PWHHKU_190912</strain>
    </source>
</reference>
<name>A0ABQ8T5Q2_PERAM</name>
<organism evidence="1 2">
    <name type="scientific">Periplaneta americana</name>
    <name type="common">American cockroach</name>
    <name type="synonym">Blatta americana</name>
    <dbReference type="NCBI Taxonomy" id="6978"/>
    <lineage>
        <taxon>Eukaryota</taxon>
        <taxon>Metazoa</taxon>
        <taxon>Ecdysozoa</taxon>
        <taxon>Arthropoda</taxon>
        <taxon>Hexapoda</taxon>
        <taxon>Insecta</taxon>
        <taxon>Pterygota</taxon>
        <taxon>Neoptera</taxon>
        <taxon>Polyneoptera</taxon>
        <taxon>Dictyoptera</taxon>
        <taxon>Blattodea</taxon>
        <taxon>Blattoidea</taxon>
        <taxon>Blattidae</taxon>
        <taxon>Blattinae</taxon>
        <taxon>Periplaneta</taxon>
    </lineage>
</organism>
<accession>A0ABQ8T5Q2</accession>
<dbReference type="Proteomes" id="UP001148838">
    <property type="component" value="Unassembled WGS sequence"/>
</dbReference>
<gene>
    <name evidence="1" type="ORF">ANN_11683</name>
</gene>
<evidence type="ECO:0000313" key="1">
    <source>
        <dbReference type="EMBL" id="KAJ4441824.1"/>
    </source>
</evidence>
<sequence length="222" mass="24990">MLEVNINEHLRTVEQQSLCALQRYLRSRCSRAPPSGAFYRCSGEERSISEEVTPERDCRELAGNPSTGITSNVPGNPDSTTPIDSTPQRMNLQLIPIALCYEHRKKEPEGSLPPSHKPAFGPYPVLPKGIFPSGLPTNILLCISGFAPTCYMPYKRLDLMFLIMSAPNIFLRTLFSNTLNLYSSLKIMMHSGNYDRYRNPVNKTSYKAGGIITIPPFWFDDR</sequence>
<dbReference type="EMBL" id="JAJSOF020000015">
    <property type="protein sequence ID" value="KAJ4441824.1"/>
    <property type="molecule type" value="Genomic_DNA"/>
</dbReference>